<name>A0ABZ0Q2Z9_9LACO</name>
<accession>A0ABZ0Q2Z9</accession>
<keyword evidence="4" id="KW-0328">Glycosyltransferase</keyword>
<dbReference type="Gene3D" id="3.40.50.2020">
    <property type="match status" value="1"/>
</dbReference>
<dbReference type="CDD" id="cd06223">
    <property type="entry name" value="PRTases_typeI"/>
    <property type="match status" value="1"/>
</dbReference>
<dbReference type="InterPro" id="IPR051910">
    <property type="entry name" value="ComF/GntX_DNA_util-trans"/>
</dbReference>
<dbReference type="Pfam" id="PF00156">
    <property type="entry name" value="Pribosyltran"/>
    <property type="match status" value="1"/>
</dbReference>
<keyword evidence="2" id="KW-0175">Coiled coil</keyword>
<evidence type="ECO:0000259" key="3">
    <source>
        <dbReference type="Pfam" id="PF00156"/>
    </source>
</evidence>
<dbReference type="Proteomes" id="UP001302696">
    <property type="component" value="Chromosome"/>
</dbReference>
<evidence type="ECO:0000256" key="1">
    <source>
        <dbReference type="ARBA" id="ARBA00008007"/>
    </source>
</evidence>
<dbReference type="PANTHER" id="PTHR47505">
    <property type="entry name" value="DNA UTILIZATION PROTEIN YHGH"/>
    <property type="match status" value="1"/>
</dbReference>
<dbReference type="SUPFAM" id="SSF53271">
    <property type="entry name" value="PRTase-like"/>
    <property type="match status" value="1"/>
</dbReference>
<dbReference type="RefSeq" id="WP_063696781.1">
    <property type="nucleotide sequence ID" value="NZ_BBIM01000013.1"/>
</dbReference>
<gene>
    <name evidence="4" type="ORF">N6G96_08585</name>
</gene>
<feature type="domain" description="Phosphoribosyltransferase" evidence="3">
    <location>
        <begin position="178"/>
        <end position="228"/>
    </location>
</feature>
<dbReference type="PANTHER" id="PTHR47505:SF1">
    <property type="entry name" value="DNA UTILIZATION PROTEIN YHGH"/>
    <property type="match status" value="1"/>
</dbReference>
<protein>
    <submittedName>
        <fullName evidence="4">Phosphoribosyltransferase family protein</fullName>
    </submittedName>
</protein>
<keyword evidence="4" id="KW-0808">Transferase</keyword>
<evidence type="ECO:0000256" key="2">
    <source>
        <dbReference type="SAM" id="Coils"/>
    </source>
</evidence>
<proteinExistence type="inferred from homology"/>
<organism evidence="4 5">
    <name type="scientific">Pediococcus inopinatus</name>
    <dbReference type="NCBI Taxonomy" id="114090"/>
    <lineage>
        <taxon>Bacteria</taxon>
        <taxon>Bacillati</taxon>
        <taxon>Bacillota</taxon>
        <taxon>Bacilli</taxon>
        <taxon>Lactobacillales</taxon>
        <taxon>Lactobacillaceae</taxon>
        <taxon>Pediococcus</taxon>
    </lineage>
</organism>
<reference evidence="5" key="1">
    <citation type="submission" date="2024-06" db="EMBL/GenBank/DDBJ databases">
        <authorList>
            <person name="Chang H.C."/>
            <person name="Mun S.Y."/>
        </authorList>
    </citation>
    <scope>NUCLEOTIDE SEQUENCE [LARGE SCALE GENOMIC DNA]</scope>
    <source>
        <strain evidence="5">KT1</strain>
    </source>
</reference>
<dbReference type="InterPro" id="IPR029057">
    <property type="entry name" value="PRTase-like"/>
</dbReference>
<dbReference type="GO" id="GO:0016757">
    <property type="term" value="F:glycosyltransferase activity"/>
    <property type="evidence" value="ECO:0007669"/>
    <property type="project" value="UniProtKB-KW"/>
</dbReference>
<sequence length="229" mass="26675">MQCLICHKAIRVTWPLSYLMLPSRKEIPPICEDCQSGFYKITTAVACPKCGRRQASLKVCSDCEKWQLHSTYHYANHALYQYNEAMKAYMHTYKFQGDYQLRHVFDTEFPHFIESFQGFDLVVALPIDPTTWTTRGFNQVLGLMGSLKNSAILQMNRAQEEKRQSQKKRQERLKTGNHFQVDVEYRQQIENKRVLLIDDVYTTGRTLRHAAETLYDQGCGCVESVTLCR</sequence>
<dbReference type="EMBL" id="CP104778">
    <property type="protein sequence ID" value="WPC21322.1"/>
    <property type="molecule type" value="Genomic_DNA"/>
</dbReference>
<feature type="coiled-coil region" evidence="2">
    <location>
        <begin position="148"/>
        <end position="175"/>
    </location>
</feature>
<comment type="similarity">
    <text evidence="1">Belongs to the ComF/GntX family.</text>
</comment>
<evidence type="ECO:0000313" key="4">
    <source>
        <dbReference type="EMBL" id="WPC21322.1"/>
    </source>
</evidence>
<keyword evidence="5" id="KW-1185">Reference proteome</keyword>
<evidence type="ECO:0000313" key="5">
    <source>
        <dbReference type="Proteomes" id="UP001302696"/>
    </source>
</evidence>
<dbReference type="InterPro" id="IPR000836">
    <property type="entry name" value="PRTase_dom"/>
</dbReference>